<feature type="region of interest" description="Disordered" evidence="1">
    <location>
        <begin position="222"/>
        <end position="251"/>
    </location>
</feature>
<keyword evidence="4" id="KW-1185">Reference proteome</keyword>
<reference evidence="3 4" key="1">
    <citation type="submission" date="2018-12" db="EMBL/GenBank/DDBJ databases">
        <title>YIM 101343 draft genome.</title>
        <authorList>
            <person name="Chen X."/>
        </authorList>
    </citation>
    <scope>NUCLEOTIDE SEQUENCE [LARGE SCALE GENOMIC DNA]</scope>
    <source>
        <strain evidence="3 4">YIM 101343</strain>
    </source>
</reference>
<comment type="caution">
    <text evidence="3">The sequence shown here is derived from an EMBL/GenBank/DDBJ whole genome shotgun (WGS) entry which is preliminary data.</text>
</comment>
<dbReference type="Pfam" id="PF13625">
    <property type="entry name" value="Helicase_C_3"/>
    <property type="match status" value="1"/>
</dbReference>
<dbReference type="EMBL" id="RXHJ01000020">
    <property type="protein sequence ID" value="RSZ61483.1"/>
    <property type="molecule type" value="Genomic_DNA"/>
</dbReference>
<dbReference type="Proteomes" id="UP000274907">
    <property type="component" value="Unassembled WGS sequence"/>
</dbReference>
<dbReference type="AlphaFoldDB" id="A0A430HV71"/>
<proteinExistence type="predicted"/>
<dbReference type="OrthoDB" id="3415124at2"/>
<dbReference type="GO" id="GO:0003677">
    <property type="term" value="F:DNA binding"/>
    <property type="evidence" value="ECO:0007669"/>
    <property type="project" value="UniProtKB-KW"/>
</dbReference>
<accession>A0A430HV71</accession>
<feature type="domain" description="Helicase XPB/Ssl2 N-terminal" evidence="2">
    <location>
        <begin position="481"/>
        <end position="602"/>
    </location>
</feature>
<feature type="compositionally biased region" description="Basic and acidic residues" evidence="1">
    <location>
        <begin position="235"/>
        <end position="249"/>
    </location>
</feature>
<evidence type="ECO:0000313" key="3">
    <source>
        <dbReference type="EMBL" id="RSZ61483.1"/>
    </source>
</evidence>
<keyword evidence="3" id="KW-0238">DNA-binding</keyword>
<evidence type="ECO:0000313" key="4">
    <source>
        <dbReference type="Proteomes" id="UP000274907"/>
    </source>
</evidence>
<protein>
    <submittedName>
        <fullName evidence="3">DNA-binding protein</fullName>
    </submittedName>
</protein>
<evidence type="ECO:0000259" key="2">
    <source>
        <dbReference type="Pfam" id="PF13625"/>
    </source>
</evidence>
<evidence type="ECO:0000256" key="1">
    <source>
        <dbReference type="SAM" id="MobiDB-lite"/>
    </source>
</evidence>
<gene>
    <name evidence="3" type="ORF">EAH68_13075</name>
</gene>
<sequence>MSCTMSATPESPDFRTWLAQCDDRELANLLRARPDVVLPLPPGITPLAARLELRASVGRAVRTLNALELAALEAAADLGAELEPVATTDVINRVCAATTAAPAQVEQALRRLRELALCYGSGQSLRITAEAMAALPQDWQLLDDAPAVMELAVIEKLNQPQRAILDTLLNSGGVGRTKHAAVDADPGHPVPQLINAGLLVRVDAGTVRLPRRVRALLRGGDITQRPLTPSPRVLGETRADDRGRDRADHAGAGAGLEVARNLRQLIELLGENPAPLLKEGGVGVRTVTTLARALSVEEAEVHRLVSLGTATGLLGRGEPDPLPADDEGSDYLSPTLAADGWLDSDLATRWVAMLSGWLDSPWAPWLIGTRDEKRQPVRLLSDAMKRPHLAEHRRLLVTRHTLVAPGVDVTDEQMRDDLFFTRPVAATLLPEETISEIVAEARWIGALAQGTATSVLRALLDPAADALAVAGEVTPSTVERVIPQADMTVMAPGPLSRDLQTELDLLGELESAGLASVYRVTETSVRRALDTGRTATQLRDWLTDHSLGEVPQSILYLIEDVARRHGTLRGGPALSYLRCDDPALLTEAARTPAAERVALRIIAPTVAVAQAPLAKVIDELREAGFQPVAEDATGAALDIRPKPARLPAPDIPVKAPPVLDESRISAAVAAIRRADGAKEAGTAHTAPDTRTTLALLQAAARGGRTVTLGFVDKHGRAMHRAVTPLTVTGGQVDALDEVSGQVQRFMLHRITEVLLG</sequence>
<organism evidence="3 4">
    <name type="scientific">Corynebacterium hylobatis</name>
    <dbReference type="NCBI Taxonomy" id="1859290"/>
    <lineage>
        <taxon>Bacteria</taxon>
        <taxon>Bacillati</taxon>
        <taxon>Actinomycetota</taxon>
        <taxon>Actinomycetes</taxon>
        <taxon>Mycobacteriales</taxon>
        <taxon>Corynebacteriaceae</taxon>
        <taxon>Corynebacterium</taxon>
    </lineage>
</organism>
<name>A0A430HV71_9CORY</name>
<dbReference type="InterPro" id="IPR032830">
    <property type="entry name" value="XPB/Ssl2_N"/>
</dbReference>